<accession>A0A917VR95</accession>
<reference evidence="2" key="2">
    <citation type="submission" date="2020-09" db="EMBL/GenBank/DDBJ databases">
        <authorList>
            <person name="Sun Q."/>
            <person name="Ohkuma M."/>
        </authorList>
    </citation>
    <scope>NUCLEOTIDE SEQUENCE</scope>
    <source>
        <strain evidence="2">JCM 13064</strain>
    </source>
</reference>
<evidence type="ECO:0000313" key="3">
    <source>
        <dbReference type="Proteomes" id="UP000645217"/>
    </source>
</evidence>
<evidence type="ECO:0000313" key="2">
    <source>
        <dbReference type="EMBL" id="GGL06472.1"/>
    </source>
</evidence>
<keyword evidence="3" id="KW-1185">Reference proteome</keyword>
<dbReference type="EMBL" id="BMNT01000035">
    <property type="protein sequence ID" value="GGL06472.1"/>
    <property type="molecule type" value="Genomic_DNA"/>
</dbReference>
<protein>
    <submittedName>
        <fullName evidence="2">Uncharacterized protein</fullName>
    </submittedName>
</protein>
<name>A0A917VR95_9ACTN</name>
<reference evidence="2" key="1">
    <citation type="journal article" date="2014" name="Int. J. Syst. Evol. Microbiol.">
        <title>Complete genome sequence of Corynebacterium casei LMG S-19264T (=DSM 44701T), isolated from a smear-ripened cheese.</title>
        <authorList>
            <consortium name="US DOE Joint Genome Institute (JGI-PGF)"/>
            <person name="Walter F."/>
            <person name="Albersmeier A."/>
            <person name="Kalinowski J."/>
            <person name="Ruckert C."/>
        </authorList>
    </citation>
    <scope>NUCLEOTIDE SEQUENCE</scope>
    <source>
        <strain evidence="2">JCM 13064</strain>
    </source>
</reference>
<dbReference type="AlphaFoldDB" id="A0A917VR95"/>
<feature type="region of interest" description="Disordered" evidence="1">
    <location>
        <begin position="98"/>
        <end position="123"/>
    </location>
</feature>
<comment type="caution">
    <text evidence="2">The sequence shown here is derived from an EMBL/GenBank/DDBJ whole genome shotgun (WGS) entry which is preliminary data.</text>
</comment>
<dbReference type="Proteomes" id="UP000645217">
    <property type="component" value="Unassembled WGS sequence"/>
</dbReference>
<gene>
    <name evidence="2" type="ORF">GCM10007964_55930</name>
</gene>
<sequence length="123" mass="12528">MRTTLISQASGEAHPAGSQLSSRVQATSSLPPLTQALVMAFPMSEIHGTPGDVTGLGSTAGVNTRRHLSDRVGRRRQLSGLDLHGTVLDLIAVAGRPGRRHITPGKTGVPGPGAAEGGPGAPR</sequence>
<proteinExistence type="predicted"/>
<feature type="region of interest" description="Disordered" evidence="1">
    <location>
        <begin position="1"/>
        <end position="27"/>
    </location>
</feature>
<evidence type="ECO:0000256" key="1">
    <source>
        <dbReference type="SAM" id="MobiDB-lite"/>
    </source>
</evidence>
<feature type="compositionally biased region" description="Polar residues" evidence="1">
    <location>
        <begin position="18"/>
        <end position="27"/>
    </location>
</feature>
<organism evidence="2 3">
    <name type="scientific">Sphaerisporangium melleum</name>
    <dbReference type="NCBI Taxonomy" id="321316"/>
    <lineage>
        <taxon>Bacteria</taxon>
        <taxon>Bacillati</taxon>
        <taxon>Actinomycetota</taxon>
        <taxon>Actinomycetes</taxon>
        <taxon>Streptosporangiales</taxon>
        <taxon>Streptosporangiaceae</taxon>
        <taxon>Sphaerisporangium</taxon>
    </lineage>
</organism>
<feature type="compositionally biased region" description="Gly residues" evidence="1">
    <location>
        <begin position="108"/>
        <end position="123"/>
    </location>
</feature>
<feature type="compositionally biased region" description="Polar residues" evidence="1">
    <location>
        <begin position="1"/>
        <end position="10"/>
    </location>
</feature>